<dbReference type="Pfam" id="PF16776">
    <property type="entry name" value="INPP5B_PH"/>
    <property type="match status" value="1"/>
</dbReference>
<dbReference type="EMBL" id="JAKMXF010000298">
    <property type="protein sequence ID" value="KAI6652640.1"/>
    <property type="molecule type" value="Genomic_DNA"/>
</dbReference>
<dbReference type="Gene3D" id="2.30.29.110">
    <property type="match status" value="1"/>
</dbReference>
<dbReference type="PANTHER" id="PTHR11200:SF300">
    <property type="entry name" value="TYPE II INOSITOL 1,4,5-TRISPHOSPHATE 5-PHOSPHATASE"/>
    <property type="match status" value="1"/>
</dbReference>
<dbReference type="SMART" id="SM00128">
    <property type="entry name" value="IPPc"/>
    <property type="match status" value="1"/>
</dbReference>
<dbReference type="AlphaFoldDB" id="A0AAV7JW38"/>
<feature type="region of interest" description="Disordered" evidence="1">
    <location>
        <begin position="349"/>
        <end position="368"/>
    </location>
</feature>
<proteinExistence type="predicted"/>
<protein>
    <submittedName>
        <fullName evidence="3">Synaptojanin-1 isoform X3</fullName>
    </submittedName>
</protein>
<dbReference type="Gene3D" id="3.60.10.10">
    <property type="entry name" value="Endonuclease/exonuclease/phosphatase"/>
    <property type="match status" value="1"/>
</dbReference>
<dbReference type="InterPro" id="IPR046985">
    <property type="entry name" value="IP5"/>
</dbReference>
<feature type="compositionally biased region" description="Low complexity" evidence="1">
    <location>
        <begin position="349"/>
        <end position="361"/>
    </location>
</feature>
<feature type="compositionally biased region" description="Polar residues" evidence="1">
    <location>
        <begin position="318"/>
        <end position="334"/>
    </location>
</feature>
<dbReference type="InterPro" id="IPR036691">
    <property type="entry name" value="Endo/exonu/phosph_ase_sf"/>
</dbReference>
<comment type="caution">
    <text evidence="3">The sequence shown here is derived from an EMBL/GenBank/DDBJ whole genome shotgun (WGS) entry which is preliminary data.</text>
</comment>
<dbReference type="GO" id="GO:0004439">
    <property type="term" value="F:phosphatidylinositol-4,5-bisphosphate 5-phosphatase activity"/>
    <property type="evidence" value="ECO:0007669"/>
    <property type="project" value="TreeGrafter"/>
</dbReference>
<feature type="domain" description="Inositol polyphosphate-related phosphatase" evidence="2">
    <location>
        <begin position="505"/>
        <end position="809"/>
    </location>
</feature>
<dbReference type="GO" id="GO:0046856">
    <property type="term" value="P:phosphatidylinositol dephosphorylation"/>
    <property type="evidence" value="ECO:0007669"/>
    <property type="project" value="InterPro"/>
</dbReference>
<dbReference type="InterPro" id="IPR000300">
    <property type="entry name" value="IPPc"/>
</dbReference>
<organism evidence="3 4">
    <name type="scientific">Oopsacas minuta</name>
    <dbReference type="NCBI Taxonomy" id="111878"/>
    <lineage>
        <taxon>Eukaryota</taxon>
        <taxon>Metazoa</taxon>
        <taxon>Porifera</taxon>
        <taxon>Hexactinellida</taxon>
        <taxon>Hexasterophora</taxon>
        <taxon>Lyssacinosida</taxon>
        <taxon>Leucopsacidae</taxon>
        <taxon>Oopsacas</taxon>
    </lineage>
</organism>
<dbReference type="Pfam" id="PF22669">
    <property type="entry name" value="Exo_endo_phos2"/>
    <property type="match status" value="1"/>
</dbReference>
<dbReference type="Proteomes" id="UP001165289">
    <property type="component" value="Unassembled WGS sequence"/>
</dbReference>
<dbReference type="PANTHER" id="PTHR11200">
    <property type="entry name" value="INOSITOL 5-PHOSPHATASE"/>
    <property type="match status" value="1"/>
</dbReference>
<evidence type="ECO:0000313" key="3">
    <source>
        <dbReference type="EMBL" id="KAI6652640.1"/>
    </source>
</evidence>
<name>A0AAV7JW38_9METZ</name>
<accession>A0AAV7JW38</accession>
<dbReference type="InterPro" id="IPR031896">
    <property type="entry name" value="INPP5B_PH_dom"/>
</dbReference>
<reference evidence="3 4" key="1">
    <citation type="journal article" date="2023" name="BMC Biol.">
        <title>The compact genome of the sponge Oopsacas minuta (Hexactinellida) is lacking key metazoan core genes.</title>
        <authorList>
            <person name="Santini S."/>
            <person name="Schenkelaars Q."/>
            <person name="Jourda C."/>
            <person name="Duchesne M."/>
            <person name="Belahbib H."/>
            <person name="Rocher C."/>
            <person name="Selva M."/>
            <person name="Riesgo A."/>
            <person name="Vervoort M."/>
            <person name="Leys S.P."/>
            <person name="Kodjabachian L."/>
            <person name="Le Bivic A."/>
            <person name="Borchiellini C."/>
            <person name="Claverie J.M."/>
            <person name="Renard E."/>
        </authorList>
    </citation>
    <scope>NUCLEOTIDE SEQUENCE [LARGE SCALE GENOMIC DNA]</scope>
    <source>
        <strain evidence="3">SPO-2</strain>
    </source>
</reference>
<evidence type="ECO:0000259" key="2">
    <source>
        <dbReference type="SMART" id="SM00128"/>
    </source>
</evidence>
<evidence type="ECO:0000313" key="4">
    <source>
        <dbReference type="Proteomes" id="UP001165289"/>
    </source>
</evidence>
<sequence>MSITGDTAPIESLVSLGIQPHPSIVEDKFSKDIRKIIRPTEKCVKSIKCMHVQESGTGSMKSLALINSVKEDALFLFCPFTSEKQLNRANTGADLLVLEDFIAITPAVDIQQKTTGRKRASMLEESEVDITITVGNTQILSLLLPCSVTLLEILQKVKQAIHNSRNQELVFSWLEYYRELIAVTNPEEIRNSLLLSNSIEDSCTVPLIDLDNSNSPPKHSYTHQEHNITTLDPFSPMRKYSQDSVSLTSADIQLFENRDTFLKVSRHSKNVNREERRKEISRSESNLVKFKEHKKVKKQSYDDQGRLTSSFSTFYTDMDPINSNGESTTVTANKRNSKSDNDLRMDISLSSSSSASNHSPSAQHKHKVRSVFYITPGETDKDTSLDVMYQNSSESQEHSVIIDDVKAGFETSNLQMENFAQSRADSDPHFRTKSKKKFPQAIGTAIRTIQDNWATSHGHQEPQRPFHKGPLQLADNERRRMSASLREKVVYSKMRARHAEFTYQDSHFILVTTFNVNGKPSPPSLRKWLTDTLEGSRMPDLYVIGFQELDLSPEALMTSGNKMEDEWKEAIEVCFRDIVVYRCVKALRMVGVYLLVYCKAKLYSYISEVDSHSVPTGVLGIIGNKGGVSIRFRFHHTEICFVNSHLAAHVSEVERRNQDFNDILTKTRFEVPLKTKTINAHDIVVWLGDLNYRLITTPEVTIDTLKELIAKEEYEKLYEYDQLRIEIEKDRVFSEFFEAPLSFKPTYKYNPGTDDWDSSEKHRPPAWCDRILWRGSNIGLLDYKSHPQIKISDHKPVSAYFEGQYRQITVSNHEKVHGFGLVRNL</sequence>
<keyword evidence="4" id="KW-1185">Reference proteome</keyword>
<gene>
    <name evidence="3" type="ORF">LOD99_4425</name>
</gene>
<dbReference type="SUPFAM" id="SSF56219">
    <property type="entry name" value="DNase I-like"/>
    <property type="match status" value="1"/>
</dbReference>
<feature type="region of interest" description="Disordered" evidence="1">
    <location>
        <begin position="318"/>
        <end position="344"/>
    </location>
</feature>
<evidence type="ECO:0000256" key="1">
    <source>
        <dbReference type="SAM" id="MobiDB-lite"/>
    </source>
</evidence>